<dbReference type="InterPro" id="IPR036412">
    <property type="entry name" value="HAD-like_sf"/>
</dbReference>
<keyword evidence="2" id="KW-1185">Reference proteome</keyword>
<dbReference type="KEGG" id="tmk:QGN29_00640"/>
<keyword evidence="1" id="KW-0378">Hydrolase</keyword>
<reference evidence="1" key="1">
    <citation type="submission" date="2023-04" db="EMBL/GenBank/DDBJ databases">
        <title>Complete genome sequence of Temperatibacter marinus.</title>
        <authorList>
            <person name="Rong J.-C."/>
            <person name="Yi M.-L."/>
            <person name="Zhao Q."/>
        </authorList>
    </citation>
    <scope>NUCLEOTIDE SEQUENCE</scope>
    <source>
        <strain evidence="1">NBRC 110045</strain>
    </source>
</reference>
<dbReference type="PANTHER" id="PTHR19288">
    <property type="entry name" value="4-NITROPHENYLPHOSPHATASE-RELATED"/>
    <property type="match status" value="1"/>
</dbReference>
<dbReference type="RefSeq" id="WP_310798707.1">
    <property type="nucleotide sequence ID" value="NZ_CP123872.1"/>
</dbReference>
<protein>
    <submittedName>
        <fullName evidence="1">TIGR01459 family HAD-type hydrolase</fullName>
    </submittedName>
</protein>
<dbReference type="GO" id="GO:0005737">
    <property type="term" value="C:cytoplasm"/>
    <property type="evidence" value="ECO:0007669"/>
    <property type="project" value="TreeGrafter"/>
</dbReference>
<dbReference type="Pfam" id="PF13344">
    <property type="entry name" value="Hydrolase_6"/>
    <property type="match status" value="1"/>
</dbReference>
<dbReference type="SUPFAM" id="SSF56784">
    <property type="entry name" value="HAD-like"/>
    <property type="match status" value="1"/>
</dbReference>
<dbReference type="InterPro" id="IPR006357">
    <property type="entry name" value="HAD-SF_hydro_IIA"/>
</dbReference>
<dbReference type="NCBIfam" id="TIGR01460">
    <property type="entry name" value="HAD-SF-IIA"/>
    <property type="match status" value="1"/>
</dbReference>
<organism evidence="1 2">
    <name type="scientific">Temperatibacter marinus</name>
    <dbReference type="NCBI Taxonomy" id="1456591"/>
    <lineage>
        <taxon>Bacteria</taxon>
        <taxon>Pseudomonadati</taxon>
        <taxon>Pseudomonadota</taxon>
        <taxon>Alphaproteobacteria</taxon>
        <taxon>Kordiimonadales</taxon>
        <taxon>Temperatibacteraceae</taxon>
        <taxon>Temperatibacter</taxon>
    </lineage>
</organism>
<dbReference type="PANTHER" id="PTHR19288:SF90">
    <property type="entry name" value="OS08G0542600 PROTEIN"/>
    <property type="match status" value="1"/>
</dbReference>
<dbReference type="NCBIfam" id="TIGR01459">
    <property type="entry name" value="HAD-SF-IIA-hyp4"/>
    <property type="match status" value="1"/>
</dbReference>
<name>A0AA52EGS9_9PROT</name>
<dbReference type="EMBL" id="CP123872">
    <property type="protein sequence ID" value="WND02868.1"/>
    <property type="molecule type" value="Genomic_DNA"/>
</dbReference>
<proteinExistence type="predicted"/>
<dbReference type="InterPro" id="IPR006356">
    <property type="entry name" value="HAD-SF_hydro_IIA_hyp3"/>
</dbReference>
<dbReference type="GO" id="GO:0016791">
    <property type="term" value="F:phosphatase activity"/>
    <property type="evidence" value="ECO:0007669"/>
    <property type="project" value="TreeGrafter"/>
</dbReference>
<evidence type="ECO:0000313" key="1">
    <source>
        <dbReference type="EMBL" id="WND02868.1"/>
    </source>
</evidence>
<gene>
    <name evidence="1" type="ORF">QGN29_00640</name>
</gene>
<sequence length="284" mass="31122">MAYVPVWDHLKPNLEGIKLVICDLWGVMHNGVELFPEAVAAIEGVRREAIETVFLTNAPKPASLIREQLNDKGLPIALQDNIMSSGAQARAYVREHYQGKSLYHMGPSMDHQAVEGLPVTVTEDIQKADLIFASGLDHSTVEAHDATLEIALRNKVPFLCANPDRVVHFGHKLWLCAGSIAEVYEGQGGETLWFGKPSEGAFQDCAKLAGMEEQILPHEVLVIGDSLLTDIAGAQRLGHKSLLITTGIHRKSFSAMAERVHWPAIQGLPADDVFPTALMAHLRF</sequence>
<dbReference type="AlphaFoldDB" id="A0AA52EGS9"/>
<dbReference type="InterPro" id="IPR023214">
    <property type="entry name" value="HAD_sf"/>
</dbReference>
<accession>A0AA52EGS9</accession>
<dbReference type="Gene3D" id="3.40.50.1000">
    <property type="entry name" value="HAD superfamily/HAD-like"/>
    <property type="match status" value="2"/>
</dbReference>
<dbReference type="Proteomes" id="UP001268683">
    <property type="component" value="Chromosome"/>
</dbReference>
<evidence type="ECO:0000313" key="2">
    <source>
        <dbReference type="Proteomes" id="UP001268683"/>
    </source>
</evidence>
<dbReference type="Pfam" id="PF13242">
    <property type="entry name" value="Hydrolase_like"/>
    <property type="match status" value="1"/>
</dbReference>